<name>A0A0A9HVL0_ARUDO</name>
<feature type="compositionally biased region" description="Basic and acidic residues" evidence="1">
    <location>
        <begin position="1"/>
        <end position="12"/>
    </location>
</feature>
<evidence type="ECO:0000256" key="1">
    <source>
        <dbReference type="SAM" id="MobiDB-lite"/>
    </source>
</evidence>
<accession>A0A0A9HVL0</accession>
<proteinExistence type="predicted"/>
<organism evidence="2">
    <name type="scientific">Arundo donax</name>
    <name type="common">Giant reed</name>
    <name type="synonym">Donax arundinaceus</name>
    <dbReference type="NCBI Taxonomy" id="35708"/>
    <lineage>
        <taxon>Eukaryota</taxon>
        <taxon>Viridiplantae</taxon>
        <taxon>Streptophyta</taxon>
        <taxon>Embryophyta</taxon>
        <taxon>Tracheophyta</taxon>
        <taxon>Spermatophyta</taxon>
        <taxon>Magnoliopsida</taxon>
        <taxon>Liliopsida</taxon>
        <taxon>Poales</taxon>
        <taxon>Poaceae</taxon>
        <taxon>PACMAD clade</taxon>
        <taxon>Arundinoideae</taxon>
        <taxon>Arundineae</taxon>
        <taxon>Arundo</taxon>
    </lineage>
</organism>
<dbReference type="AlphaFoldDB" id="A0A0A9HVL0"/>
<evidence type="ECO:0000313" key="2">
    <source>
        <dbReference type="EMBL" id="JAE38911.1"/>
    </source>
</evidence>
<sequence>MSPSSMKKESNKHMSKNIIEDVLVTT</sequence>
<reference evidence="2" key="1">
    <citation type="submission" date="2014-09" db="EMBL/GenBank/DDBJ databases">
        <authorList>
            <person name="Magalhaes I.L.F."/>
            <person name="Oliveira U."/>
            <person name="Santos F.R."/>
            <person name="Vidigal T.H.D.A."/>
            <person name="Brescovit A.D."/>
            <person name="Santos A.J."/>
        </authorList>
    </citation>
    <scope>NUCLEOTIDE SEQUENCE</scope>
    <source>
        <tissue evidence="2">Shoot tissue taken approximately 20 cm above the soil surface</tissue>
    </source>
</reference>
<feature type="region of interest" description="Disordered" evidence="1">
    <location>
        <begin position="1"/>
        <end position="26"/>
    </location>
</feature>
<reference evidence="2" key="2">
    <citation type="journal article" date="2015" name="Data Brief">
        <title>Shoot transcriptome of the giant reed, Arundo donax.</title>
        <authorList>
            <person name="Barrero R.A."/>
            <person name="Guerrero F.D."/>
            <person name="Moolhuijzen P."/>
            <person name="Goolsby J.A."/>
            <person name="Tidwell J."/>
            <person name="Bellgard S.E."/>
            <person name="Bellgard M.I."/>
        </authorList>
    </citation>
    <scope>NUCLEOTIDE SEQUENCE</scope>
    <source>
        <tissue evidence="2">Shoot tissue taken approximately 20 cm above the soil surface</tissue>
    </source>
</reference>
<dbReference type="EMBL" id="GBRH01158985">
    <property type="protein sequence ID" value="JAE38911.1"/>
    <property type="molecule type" value="Transcribed_RNA"/>
</dbReference>
<protein>
    <submittedName>
        <fullName evidence="2">Uncharacterized protein</fullName>
    </submittedName>
</protein>